<dbReference type="GO" id="GO:0005886">
    <property type="term" value="C:plasma membrane"/>
    <property type="evidence" value="ECO:0007669"/>
    <property type="project" value="UniProtKB-SubCell"/>
</dbReference>
<dbReference type="Pfam" id="PF01810">
    <property type="entry name" value="LysE"/>
    <property type="match status" value="1"/>
</dbReference>
<name>A0A5R9AF95_9MICC</name>
<comment type="subcellular location">
    <subcellularLocation>
        <location evidence="1">Cell membrane</location>
        <topology evidence="1">Multi-pass membrane protein</topology>
    </subcellularLocation>
</comment>
<dbReference type="PANTHER" id="PTHR30086">
    <property type="entry name" value="ARGININE EXPORTER PROTEIN ARGO"/>
    <property type="match status" value="1"/>
</dbReference>
<dbReference type="EMBL" id="VAWA01000005">
    <property type="protein sequence ID" value="TLP77160.1"/>
    <property type="molecule type" value="Genomic_DNA"/>
</dbReference>
<proteinExistence type="predicted"/>
<dbReference type="OrthoDB" id="581870at2"/>
<evidence type="ECO:0000256" key="6">
    <source>
        <dbReference type="SAM" id="Phobius"/>
    </source>
</evidence>
<keyword evidence="3 6" id="KW-0812">Transmembrane</keyword>
<keyword evidence="8" id="KW-1185">Reference proteome</keyword>
<evidence type="ECO:0000256" key="1">
    <source>
        <dbReference type="ARBA" id="ARBA00004651"/>
    </source>
</evidence>
<evidence type="ECO:0000256" key="2">
    <source>
        <dbReference type="ARBA" id="ARBA00022475"/>
    </source>
</evidence>
<feature type="transmembrane region" description="Helical" evidence="6">
    <location>
        <begin position="109"/>
        <end position="132"/>
    </location>
</feature>
<gene>
    <name evidence="7" type="ORF">FEF27_05575</name>
</gene>
<dbReference type="GO" id="GO:0015171">
    <property type="term" value="F:amino acid transmembrane transporter activity"/>
    <property type="evidence" value="ECO:0007669"/>
    <property type="project" value="TreeGrafter"/>
</dbReference>
<keyword evidence="5 6" id="KW-0472">Membrane</keyword>
<dbReference type="PANTHER" id="PTHR30086:SF20">
    <property type="entry name" value="ARGININE EXPORTER PROTEIN ARGO-RELATED"/>
    <property type="match status" value="1"/>
</dbReference>
<keyword evidence="2" id="KW-1003">Cell membrane</keyword>
<evidence type="ECO:0000313" key="7">
    <source>
        <dbReference type="EMBL" id="TLP77160.1"/>
    </source>
</evidence>
<comment type="caution">
    <text evidence="7">The sequence shown here is derived from an EMBL/GenBank/DDBJ whole genome shotgun (WGS) entry which is preliminary data.</text>
</comment>
<organism evidence="7 8">
    <name type="scientific">Nesterenkonia sphaerica</name>
    <dbReference type="NCBI Taxonomy" id="1804988"/>
    <lineage>
        <taxon>Bacteria</taxon>
        <taxon>Bacillati</taxon>
        <taxon>Actinomycetota</taxon>
        <taxon>Actinomycetes</taxon>
        <taxon>Micrococcales</taxon>
        <taxon>Micrococcaceae</taxon>
        <taxon>Nesterenkonia</taxon>
    </lineage>
</organism>
<keyword evidence="4 6" id="KW-1133">Transmembrane helix</keyword>
<protein>
    <submittedName>
        <fullName evidence="7">Lysine transporter LysE</fullName>
    </submittedName>
</protein>
<evidence type="ECO:0000256" key="5">
    <source>
        <dbReference type="ARBA" id="ARBA00023136"/>
    </source>
</evidence>
<reference evidence="7 8" key="1">
    <citation type="submission" date="2019-05" db="EMBL/GenBank/DDBJ databases">
        <title>Nesterenkonia sp. GY239, isolated from the Southern Atlantic Ocean.</title>
        <authorList>
            <person name="Zhang G."/>
        </authorList>
    </citation>
    <scope>NUCLEOTIDE SEQUENCE [LARGE SCALE GENOMIC DNA]</scope>
    <source>
        <strain evidence="7 8">GY239</strain>
    </source>
</reference>
<evidence type="ECO:0000256" key="3">
    <source>
        <dbReference type="ARBA" id="ARBA00022692"/>
    </source>
</evidence>
<feature type="transmembrane region" description="Helical" evidence="6">
    <location>
        <begin position="152"/>
        <end position="175"/>
    </location>
</feature>
<dbReference type="RefSeq" id="WP_138169865.1">
    <property type="nucleotide sequence ID" value="NZ_VAWA01000005.1"/>
</dbReference>
<dbReference type="Proteomes" id="UP000306544">
    <property type="component" value="Unassembled WGS sequence"/>
</dbReference>
<dbReference type="AlphaFoldDB" id="A0A5R9AF95"/>
<evidence type="ECO:0000256" key="4">
    <source>
        <dbReference type="ARBA" id="ARBA00022989"/>
    </source>
</evidence>
<feature type="transmembrane region" description="Helical" evidence="6">
    <location>
        <begin position="187"/>
        <end position="208"/>
    </location>
</feature>
<sequence length="213" mass="21495">MIEVILTGLWLGLVFNAAPGPVFTESLRRGVREGFGPALAVQVGSLVGDAAWAVLGLAGAAALLTQPQLHIPITVGGCIVLLVLGLQGVRDAVAPKSRPAAAQTTRGGLLRGPLGAGALISLASVWNVVYWAGAGGAVGGALGDQAPIVPLLVFFAAFMSSSVIWCFVCAGLIAGLRRAVSQLWTRIIEGGAGAALIVMAVLLLVQALQAVSS</sequence>
<dbReference type="InterPro" id="IPR001123">
    <property type="entry name" value="LeuE-type"/>
</dbReference>
<accession>A0A5R9AF95</accession>
<evidence type="ECO:0000313" key="8">
    <source>
        <dbReference type="Proteomes" id="UP000306544"/>
    </source>
</evidence>
<feature type="transmembrane region" description="Helical" evidence="6">
    <location>
        <begin position="69"/>
        <end position="89"/>
    </location>
</feature>